<dbReference type="OrthoDB" id="9055647at2"/>
<organism evidence="9 10">
    <name type="scientific">Microbulbifer agarilyticus</name>
    <dbReference type="NCBI Taxonomy" id="260552"/>
    <lineage>
        <taxon>Bacteria</taxon>
        <taxon>Pseudomonadati</taxon>
        <taxon>Pseudomonadota</taxon>
        <taxon>Gammaproteobacteria</taxon>
        <taxon>Cellvibrionales</taxon>
        <taxon>Microbulbiferaceae</taxon>
        <taxon>Microbulbifer</taxon>
    </lineage>
</organism>
<dbReference type="PANTHER" id="PTHR30472">
    <property type="entry name" value="FERRIC ENTEROBACTIN TRANSPORT SYSTEM PERMEASE PROTEIN"/>
    <property type="match status" value="1"/>
</dbReference>
<dbReference type="EMBL" id="CP019650">
    <property type="protein sequence ID" value="AQQ66721.1"/>
    <property type="molecule type" value="Genomic_DNA"/>
</dbReference>
<dbReference type="GO" id="GO:0005886">
    <property type="term" value="C:plasma membrane"/>
    <property type="evidence" value="ECO:0007669"/>
    <property type="project" value="UniProtKB-SubCell"/>
</dbReference>
<dbReference type="InterPro" id="IPR037294">
    <property type="entry name" value="ABC_BtuC-like"/>
</dbReference>
<feature type="transmembrane region" description="Helical" evidence="8">
    <location>
        <begin position="262"/>
        <end position="289"/>
    </location>
</feature>
<feature type="transmembrane region" description="Helical" evidence="8">
    <location>
        <begin position="167"/>
        <end position="191"/>
    </location>
</feature>
<dbReference type="CDD" id="cd06550">
    <property type="entry name" value="TM_ABC_iron-siderophores_like"/>
    <property type="match status" value="1"/>
</dbReference>
<keyword evidence="4" id="KW-1003">Cell membrane</keyword>
<evidence type="ECO:0000313" key="10">
    <source>
        <dbReference type="Proteomes" id="UP000188219"/>
    </source>
</evidence>
<feature type="transmembrane region" description="Helical" evidence="8">
    <location>
        <begin position="327"/>
        <end position="348"/>
    </location>
</feature>
<keyword evidence="10" id="KW-1185">Reference proteome</keyword>
<evidence type="ECO:0000256" key="5">
    <source>
        <dbReference type="ARBA" id="ARBA00022692"/>
    </source>
</evidence>
<evidence type="ECO:0000256" key="6">
    <source>
        <dbReference type="ARBA" id="ARBA00022989"/>
    </source>
</evidence>
<feature type="transmembrane region" description="Helical" evidence="8">
    <location>
        <begin position="71"/>
        <end position="92"/>
    </location>
</feature>
<keyword evidence="3" id="KW-0813">Transport</keyword>
<dbReference type="FunFam" id="1.10.3470.10:FF:000001">
    <property type="entry name" value="Vitamin B12 ABC transporter permease BtuC"/>
    <property type="match status" value="1"/>
</dbReference>
<dbReference type="eggNOG" id="COG0609">
    <property type="taxonomic scope" value="Bacteria"/>
</dbReference>
<evidence type="ECO:0000256" key="7">
    <source>
        <dbReference type="ARBA" id="ARBA00023136"/>
    </source>
</evidence>
<reference evidence="9" key="1">
    <citation type="submission" date="2017-02" db="EMBL/GenBank/DDBJ databases">
        <title>Genome of Microbulbifer agarilyticus GP101.</title>
        <authorList>
            <person name="Jung J."/>
            <person name="Bae S.S."/>
            <person name="Baek K."/>
        </authorList>
    </citation>
    <scope>NUCLEOTIDE SEQUENCE [LARGE SCALE GENOMIC DNA]</scope>
    <source>
        <strain evidence="9">GP101</strain>
    </source>
</reference>
<dbReference type="STRING" id="260552.Mag101_03000"/>
<keyword evidence="6 8" id="KW-1133">Transmembrane helix</keyword>
<evidence type="ECO:0000256" key="1">
    <source>
        <dbReference type="ARBA" id="ARBA00004651"/>
    </source>
</evidence>
<sequence length="355" mass="37266">MEFRLSDKSLLPVLTALLLLGSGLSLAVGAMHITWQDVVAGLLHWSWPGALDLDVPDQYALVLGEIRLPRLLLGLIVGGTLGMCGAVLQGMFRNPLAEPGIIGVSSGAAVGAGTVLVFGSVLAGTLGAWMGTLFEQVQWFLLPAFASAGAILATWLVYVLGDRGRSVVMMLLAGIAVSALAGAVLGMFAYVATDTALRDMTMWQLGSLAGATWTSVLVTGCIFIASSVLLWLRAGDLNALLLGESEARHLGVDVLGLKRQIIVLNGIAVGAVVSVSGIIGFVGLVVPHIVRLLRGPDHRFLIPYSALLGGLLLTVADTIARSVFAPAELPVGILTAIIGAPFFLFLLWQQRRQIF</sequence>
<dbReference type="InterPro" id="IPR000522">
    <property type="entry name" value="ABC_transptr_permease_BtuC"/>
</dbReference>
<feature type="transmembrane region" description="Helical" evidence="8">
    <location>
        <begin position="211"/>
        <end position="232"/>
    </location>
</feature>
<evidence type="ECO:0000256" key="4">
    <source>
        <dbReference type="ARBA" id="ARBA00022475"/>
    </source>
</evidence>
<feature type="transmembrane region" description="Helical" evidence="8">
    <location>
        <begin position="137"/>
        <end position="160"/>
    </location>
</feature>
<dbReference type="GO" id="GO:0033214">
    <property type="term" value="P:siderophore-iron import into cell"/>
    <property type="evidence" value="ECO:0007669"/>
    <property type="project" value="TreeGrafter"/>
</dbReference>
<feature type="transmembrane region" description="Helical" evidence="8">
    <location>
        <begin position="301"/>
        <end position="320"/>
    </location>
</feature>
<keyword evidence="7 8" id="KW-0472">Membrane</keyword>
<name>A0A1Q2M1Z5_9GAMM</name>
<accession>A0A1Q2M1Z5</accession>
<dbReference type="SUPFAM" id="SSF81345">
    <property type="entry name" value="ABC transporter involved in vitamin B12 uptake, BtuC"/>
    <property type="match status" value="1"/>
</dbReference>
<evidence type="ECO:0000256" key="3">
    <source>
        <dbReference type="ARBA" id="ARBA00022448"/>
    </source>
</evidence>
<evidence type="ECO:0000256" key="8">
    <source>
        <dbReference type="SAM" id="Phobius"/>
    </source>
</evidence>
<evidence type="ECO:0000313" key="9">
    <source>
        <dbReference type="EMBL" id="AQQ66721.1"/>
    </source>
</evidence>
<comment type="subcellular location">
    <subcellularLocation>
        <location evidence="1">Cell membrane</location>
        <topology evidence="1">Multi-pass membrane protein</topology>
    </subcellularLocation>
</comment>
<dbReference type="AlphaFoldDB" id="A0A1Q2M1Z5"/>
<keyword evidence="5 8" id="KW-0812">Transmembrane</keyword>
<dbReference type="RefSeq" id="WP_077400583.1">
    <property type="nucleotide sequence ID" value="NZ_CP019650.1"/>
</dbReference>
<dbReference type="Pfam" id="PF01032">
    <property type="entry name" value="FecCD"/>
    <property type="match status" value="1"/>
</dbReference>
<dbReference type="PANTHER" id="PTHR30472:SF25">
    <property type="entry name" value="ABC TRANSPORTER PERMEASE PROTEIN MJ0876-RELATED"/>
    <property type="match status" value="1"/>
</dbReference>
<dbReference type="Gene3D" id="1.10.3470.10">
    <property type="entry name" value="ABC transporter involved in vitamin B12 uptake, BtuC"/>
    <property type="match status" value="1"/>
</dbReference>
<dbReference type="Proteomes" id="UP000188219">
    <property type="component" value="Chromosome"/>
</dbReference>
<dbReference type="KEGG" id="maga:Mag101_03000"/>
<evidence type="ECO:0000256" key="2">
    <source>
        <dbReference type="ARBA" id="ARBA00007935"/>
    </source>
</evidence>
<gene>
    <name evidence="9" type="ORF">Mag101_03000</name>
</gene>
<dbReference type="GO" id="GO:0022857">
    <property type="term" value="F:transmembrane transporter activity"/>
    <property type="evidence" value="ECO:0007669"/>
    <property type="project" value="InterPro"/>
</dbReference>
<protein>
    <submittedName>
        <fullName evidence="9">ABC transporter permease</fullName>
    </submittedName>
</protein>
<proteinExistence type="inferred from homology"/>
<feature type="transmembrane region" description="Helical" evidence="8">
    <location>
        <begin position="104"/>
        <end position="131"/>
    </location>
</feature>
<comment type="similarity">
    <text evidence="2">Belongs to the binding-protein-dependent transport system permease family. FecCD subfamily.</text>
</comment>